<dbReference type="GO" id="GO:0004061">
    <property type="term" value="F:arylformamidase activity"/>
    <property type="evidence" value="ECO:0007669"/>
    <property type="project" value="InterPro"/>
</dbReference>
<comment type="similarity">
    <text evidence="1">Belongs to the Cyclase 1 superfamily.</text>
</comment>
<dbReference type="OrthoDB" id="7108654at2759"/>
<reference evidence="2" key="1">
    <citation type="submission" date="2020-11" db="EMBL/GenBank/DDBJ databases">
        <authorList>
            <consortium name="DOE Joint Genome Institute"/>
            <person name="Ahrendt S."/>
            <person name="Riley R."/>
            <person name="Andreopoulos W."/>
            <person name="LaButti K."/>
            <person name="Pangilinan J."/>
            <person name="Ruiz-duenas F.J."/>
            <person name="Barrasa J.M."/>
            <person name="Sanchez-Garcia M."/>
            <person name="Camarero S."/>
            <person name="Miyauchi S."/>
            <person name="Serrano A."/>
            <person name="Linde D."/>
            <person name="Babiker R."/>
            <person name="Drula E."/>
            <person name="Ayuso-Fernandez I."/>
            <person name="Pacheco R."/>
            <person name="Padilla G."/>
            <person name="Ferreira P."/>
            <person name="Barriuso J."/>
            <person name="Kellner H."/>
            <person name="Castanera R."/>
            <person name="Alfaro M."/>
            <person name="Ramirez L."/>
            <person name="Pisabarro A.G."/>
            <person name="Kuo A."/>
            <person name="Tritt A."/>
            <person name="Lipzen A."/>
            <person name="He G."/>
            <person name="Yan M."/>
            <person name="Ng V."/>
            <person name="Cullen D."/>
            <person name="Martin F."/>
            <person name="Rosso M.-N."/>
            <person name="Henrissat B."/>
            <person name="Hibbett D."/>
            <person name="Martinez A.T."/>
            <person name="Grigoriev I.V."/>
        </authorList>
    </citation>
    <scope>NUCLEOTIDE SEQUENCE</scope>
    <source>
        <strain evidence="2">AH 44721</strain>
    </source>
</reference>
<keyword evidence="3" id="KW-1185">Reference proteome</keyword>
<protein>
    <submittedName>
        <fullName evidence="2">Cyclase</fullName>
    </submittedName>
</protein>
<dbReference type="Proteomes" id="UP000724874">
    <property type="component" value="Unassembled WGS sequence"/>
</dbReference>
<evidence type="ECO:0000313" key="2">
    <source>
        <dbReference type="EMBL" id="KAF8903495.1"/>
    </source>
</evidence>
<comment type="caution">
    <text evidence="2">The sequence shown here is derived from an EMBL/GenBank/DDBJ whole genome shotgun (WGS) entry which is preliminary data.</text>
</comment>
<dbReference type="InterPro" id="IPR037175">
    <property type="entry name" value="KFase_sf"/>
</dbReference>
<name>A0A9P5NTU7_GYMJU</name>
<dbReference type="AlphaFoldDB" id="A0A9P5NTU7"/>
<accession>A0A9P5NTU7</accession>
<organism evidence="2 3">
    <name type="scientific">Gymnopilus junonius</name>
    <name type="common">Spectacular rustgill mushroom</name>
    <name type="synonym">Gymnopilus spectabilis subsp. junonius</name>
    <dbReference type="NCBI Taxonomy" id="109634"/>
    <lineage>
        <taxon>Eukaryota</taxon>
        <taxon>Fungi</taxon>
        <taxon>Dikarya</taxon>
        <taxon>Basidiomycota</taxon>
        <taxon>Agaricomycotina</taxon>
        <taxon>Agaricomycetes</taxon>
        <taxon>Agaricomycetidae</taxon>
        <taxon>Agaricales</taxon>
        <taxon>Agaricineae</taxon>
        <taxon>Hymenogastraceae</taxon>
        <taxon>Gymnopilus</taxon>
    </lineage>
</organism>
<dbReference type="Gene3D" id="3.50.30.50">
    <property type="entry name" value="Putative cyclase"/>
    <property type="match status" value="1"/>
</dbReference>
<proteinExistence type="inferred from homology"/>
<dbReference type="PANTHER" id="PTHR31118">
    <property type="entry name" value="CYCLASE-LIKE PROTEIN 2"/>
    <property type="match status" value="1"/>
</dbReference>
<sequence length="252" mass="27473">MSSSTKLKYFDLSHSLTSQTKIYPSDPSFSCTPHAQHGKDGYCVHKLSMGTHTGTHVDAPYHFFAEGKKIDEIPLEQFIGEAVVIDLSGGIVSEDSAANAQQRKLLQEREKITWNDLEPFAQAVRPGSIVLINTGWSEAHYRSPKYFNHPYFAPTVASELIARGVFLVGVDTLNPDETPSSQNEETEDGFGFHEAFLSAGGIIAENLTNLEKLIEAQQGSSQGEKWIASLVPLNLAGADGSPIRAFAYSVKG</sequence>
<dbReference type="InterPro" id="IPR007325">
    <property type="entry name" value="KFase/CYL"/>
</dbReference>
<dbReference type="Pfam" id="PF04199">
    <property type="entry name" value="Cyclase"/>
    <property type="match status" value="1"/>
</dbReference>
<gene>
    <name evidence="2" type="ORF">CPB84DRAFT_773434</name>
</gene>
<evidence type="ECO:0000313" key="3">
    <source>
        <dbReference type="Proteomes" id="UP000724874"/>
    </source>
</evidence>
<dbReference type="PANTHER" id="PTHR31118:SF12">
    <property type="entry name" value="CYCLASE-LIKE PROTEIN 2"/>
    <property type="match status" value="1"/>
</dbReference>
<dbReference type="SUPFAM" id="SSF102198">
    <property type="entry name" value="Putative cyclase"/>
    <property type="match status" value="1"/>
</dbReference>
<dbReference type="EMBL" id="JADNYJ010000030">
    <property type="protein sequence ID" value="KAF8903495.1"/>
    <property type="molecule type" value="Genomic_DNA"/>
</dbReference>
<dbReference type="GO" id="GO:0019441">
    <property type="term" value="P:L-tryptophan catabolic process to kynurenine"/>
    <property type="evidence" value="ECO:0007669"/>
    <property type="project" value="InterPro"/>
</dbReference>
<evidence type="ECO:0000256" key="1">
    <source>
        <dbReference type="ARBA" id="ARBA00007865"/>
    </source>
</evidence>